<dbReference type="AlphaFoldDB" id="A0A3R6Y2N5"/>
<dbReference type="PANTHER" id="PTHR44329">
    <property type="entry name" value="SERINE/THREONINE-PROTEIN KINASE TNNI3K-RELATED"/>
    <property type="match status" value="1"/>
</dbReference>
<organism evidence="4 5">
    <name type="scientific">Aphanomyces invadans</name>
    <dbReference type="NCBI Taxonomy" id="157072"/>
    <lineage>
        <taxon>Eukaryota</taxon>
        <taxon>Sar</taxon>
        <taxon>Stramenopiles</taxon>
        <taxon>Oomycota</taxon>
        <taxon>Saprolegniomycetes</taxon>
        <taxon>Saprolegniales</taxon>
        <taxon>Verrucalvaceae</taxon>
        <taxon>Aphanomyces</taxon>
    </lineage>
</organism>
<gene>
    <name evidence="4" type="ORF">DYB32_008738</name>
</gene>
<keyword evidence="2" id="KW-0812">Transmembrane</keyword>
<dbReference type="SUPFAM" id="SSF56112">
    <property type="entry name" value="Protein kinase-like (PK-like)"/>
    <property type="match status" value="1"/>
</dbReference>
<dbReference type="GO" id="GO:0005524">
    <property type="term" value="F:ATP binding"/>
    <property type="evidence" value="ECO:0007669"/>
    <property type="project" value="InterPro"/>
</dbReference>
<evidence type="ECO:0000313" key="5">
    <source>
        <dbReference type="Proteomes" id="UP000285060"/>
    </source>
</evidence>
<feature type="region of interest" description="Disordered" evidence="1">
    <location>
        <begin position="98"/>
        <end position="117"/>
    </location>
</feature>
<name>A0A3R6Y2N5_9STRA</name>
<keyword evidence="2" id="KW-0472">Membrane</keyword>
<feature type="domain" description="Protein kinase" evidence="3">
    <location>
        <begin position="149"/>
        <end position="421"/>
    </location>
</feature>
<dbReference type="SMART" id="SM00220">
    <property type="entry name" value="S_TKc"/>
    <property type="match status" value="1"/>
</dbReference>
<keyword evidence="2" id="KW-1133">Transmembrane helix</keyword>
<dbReference type="VEuPathDB" id="FungiDB:H310_07728"/>
<dbReference type="PROSITE" id="PS50011">
    <property type="entry name" value="PROTEIN_KINASE_DOM"/>
    <property type="match status" value="1"/>
</dbReference>
<dbReference type="Proteomes" id="UP000285060">
    <property type="component" value="Unassembled WGS sequence"/>
</dbReference>
<dbReference type="InterPro" id="IPR011009">
    <property type="entry name" value="Kinase-like_dom_sf"/>
</dbReference>
<dbReference type="InterPro" id="IPR001245">
    <property type="entry name" value="Ser-Thr/Tyr_kinase_cat_dom"/>
</dbReference>
<proteinExistence type="predicted"/>
<sequence>MGATSTHVKLCYNASNKTSLTLPCVKSVAEPFTTAASTTAPTSAAVANGSSSVGVILGGVVGGLVALGLALFFFRRRRAAASSSQRQCDVSAYIPPQPTAARSATAPSPTPRAPPSAELDYTNVRHLRQYLSTHPKLESMWMADVVSPIKTTALKGAESTHVTTMVGTKKVVLKGMPYMDVSPQIRQAFVEGLLTLHGKSLRHRHLTTLLGMTLVDSNGHTLLCGATEYMDHGSIGAVLLDAKTQLDPHQQTTIAIAIAEAIEFLHRQHGLAFGLVAPDKILVDGSLHTVKLNVLTLLVPFYDGIRTTNLLSNAGSTLHIPFVAPELRRRDTSPTAASDVYALAVMIGFIFTRKLPFSTVYHDKGLVRGDLHLVQHPKTMPYAAEVIPESFRALWKSALDVDPARRPTASHLLLALNELPH</sequence>
<evidence type="ECO:0000259" key="3">
    <source>
        <dbReference type="PROSITE" id="PS50011"/>
    </source>
</evidence>
<dbReference type="Gene3D" id="1.10.510.10">
    <property type="entry name" value="Transferase(Phosphotransferase) domain 1"/>
    <property type="match status" value="1"/>
</dbReference>
<comment type="caution">
    <text evidence="4">The sequence shown here is derived from an EMBL/GenBank/DDBJ whole genome shotgun (WGS) entry which is preliminary data.</text>
</comment>
<evidence type="ECO:0000256" key="1">
    <source>
        <dbReference type="SAM" id="MobiDB-lite"/>
    </source>
</evidence>
<dbReference type="InterPro" id="IPR000719">
    <property type="entry name" value="Prot_kinase_dom"/>
</dbReference>
<dbReference type="EMBL" id="QUSY01001522">
    <property type="protein sequence ID" value="RHY24685.1"/>
    <property type="molecule type" value="Genomic_DNA"/>
</dbReference>
<evidence type="ECO:0000256" key="2">
    <source>
        <dbReference type="SAM" id="Phobius"/>
    </source>
</evidence>
<feature type="transmembrane region" description="Helical" evidence="2">
    <location>
        <begin position="53"/>
        <end position="74"/>
    </location>
</feature>
<dbReference type="InterPro" id="IPR051681">
    <property type="entry name" value="Ser/Thr_Kinases-Pseudokinases"/>
</dbReference>
<keyword evidence="5" id="KW-1185">Reference proteome</keyword>
<evidence type="ECO:0000313" key="4">
    <source>
        <dbReference type="EMBL" id="RHY24685.1"/>
    </source>
</evidence>
<reference evidence="4 5" key="1">
    <citation type="submission" date="2018-08" db="EMBL/GenBank/DDBJ databases">
        <title>Aphanomyces genome sequencing and annotation.</title>
        <authorList>
            <person name="Minardi D."/>
            <person name="Oidtmann B."/>
            <person name="Van Der Giezen M."/>
            <person name="Studholme D.J."/>
        </authorList>
    </citation>
    <scope>NUCLEOTIDE SEQUENCE [LARGE SCALE GENOMIC DNA]</scope>
    <source>
        <strain evidence="4 5">NJM0002</strain>
    </source>
</reference>
<dbReference type="GO" id="GO:0004674">
    <property type="term" value="F:protein serine/threonine kinase activity"/>
    <property type="evidence" value="ECO:0007669"/>
    <property type="project" value="TreeGrafter"/>
</dbReference>
<protein>
    <recommendedName>
        <fullName evidence="3">Protein kinase domain-containing protein</fullName>
    </recommendedName>
</protein>
<dbReference type="Pfam" id="PF07714">
    <property type="entry name" value="PK_Tyr_Ser-Thr"/>
    <property type="match status" value="1"/>
</dbReference>
<accession>A0A3R6Y2N5</accession>